<evidence type="ECO:0000313" key="2">
    <source>
        <dbReference type="Proteomes" id="UP001476798"/>
    </source>
</evidence>
<comment type="caution">
    <text evidence="1">The sequence shown here is derived from an EMBL/GenBank/DDBJ whole genome shotgun (WGS) entry which is preliminary data.</text>
</comment>
<evidence type="ECO:0000313" key="1">
    <source>
        <dbReference type="EMBL" id="MEQ2171802.1"/>
    </source>
</evidence>
<name>A0ABV0NKA7_9TELE</name>
<keyword evidence="2" id="KW-1185">Reference proteome</keyword>
<dbReference type="Proteomes" id="UP001476798">
    <property type="component" value="Unassembled WGS sequence"/>
</dbReference>
<accession>A0ABV0NKA7</accession>
<dbReference type="EMBL" id="JAHRIO010040994">
    <property type="protein sequence ID" value="MEQ2171802.1"/>
    <property type="molecule type" value="Genomic_DNA"/>
</dbReference>
<protein>
    <submittedName>
        <fullName evidence="1">Uncharacterized protein</fullName>
    </submittedName>
</protein>
<organism evidence="1 2">
    <name type="scientific">Goodea atripinnis</name>
    <dbReference type="NCBI Taxonomy" id="208336"/>
    <lineage>
        <taxon>Eukaryota</taxon>
        <taxon>Metazoa</taxon>
        <taxon>Chordata</taxon>
        <taxon>Craniata</taxon>
        <taxon>Vertebrata</taxon>
        <taxon>Euteleostomi</taxon>
        <taxon>Actinopterygii</taxon>
        <taxon>Neopterygii</taxon>
        <taxon>Teleostei</taxon>
        <taxon>Neoteleostei</taxon>
        <taxon>Acanthomorphata</taxon>
        <taxon>Ovalentaria</taxon>
        <taxon>Atherinomorphae</taxon>
        <taxon>Cyprinodontiformes</taxon>
        <taxon>Goodeidae</taxon>
        <taxon>Goodea</taxon>
    </lineage>
</organism>
<gene>
    <name evidence="1" type="ORF">GOODEAATRI_014401</name>
</gene>
<reference evidence="1 2" key="1">
    <citation type="submission" date="2021-06" db="EMBL/GenBank/DDBJ databases">
        <authorList>
            <person name="Palmer J.M."/>
        </authorList>
    </citation>
    <scope>NUCLEOTIDE SEQUENCE [LARGE SCALE GENOMIC DNA]</scope>
    <source>
        <strain evidence="1 2">GA_2019</strain>
        <tissue evidence="1">Muscle</tissue>
    </source>
</reference>
<sequence length="136" mass="16020">MYAMLNQLPAAFIFERLSYLVGQFSKIHLKLRHFKVILLRSLRFSVTVFPLRGYLVLSQRSHQFLLGLGFNRRALRVRLVTVVKRNSSSGSTRPFGWRFMKWTSCCLCVVREPFLGRPFRLKPRYHPLYLADTRAV</sequence>
<proteinExistence type="predicted"/>